<comment type="cofactor">
    <cofactor evidence="8">
        <name>[2Fe-2S] cluster</name>
        <dbReference type="ChEBI" id="CHEBI:190135"/>
    </cofactor>
</comment>
<comment type="similarity">
    <text evidence="1">Belongs to the 2Fe2S plant-type ferredoxin family.</text>
</comment>
<evidence type="ECO:0000256" key="3">
    <source>
        <dbReference type="ARBA" id="ARBA00022714"/>
    </source>
</evidence>
<keyword evidence="5" id="KW-0249">Electron transport</keyword>
<dbReference type="PROSITE" id="PS00197">
    <property type="entry name" value="2FE2S_FER_1"/>
    <property type="match status" value="1"/>
</dbReference>
<evidence type="ECO:0000256" key="8">
    <source>
        <dbReference type="ARBA" id="ARBA00034078"/>
    </source>
</evidence>
<dbReference type="InterPro" id="IPR012675">
    <property type="entry name" value="Beta-grasp_dom_sf"/>
</dbReference>
<evidence type="ECO:0000256" key="5">
    <source>
        <dbReference type="ARBA" id="ARBA00022982"/>
    </source>
</evidence>
<keyword evidence="6" id="KW-0408">Iron</keyword>
<accession>A0AAV3SP37</accession>
<keyword evidence="2" id="KW-0813">Transport</keyword>
<keyword evidence="7" id="KW-0411">Iron-sulfur</keyword>
<organism evidence="10 11">
    <name type="scientific">Halorubrum ejinorense</name>
    <dbReference type="NCBI Taxonomy" id="425309"/>
    <lineage>
        <taxon>Archaea</taxon>
        <taxon>Methanobacteriati</taxon>
        <taxon>Methanobacteriota</taxon>
        <taxon>Stenosarchaea group</taxon>
        <taxon>Halobacteria</taxon>
        <taxon>Halobacteriales</taxon>
        <taxon>Haloferacaceae</taxon>
        <taxon>Halorubrum</taxon>
    </lineage>
</organism>
<dbReference type="PANTHER" id="PTHR43112:SF3">
    <property type="entry name" value="FERREDOXIN-2, CHLOROPLASTIC"/>
    <property type="match status" value="1"/>
</dbReference>
<dbReference type="InterPro" id="IPR036010">
    <property type="entry name" value="2Fe-2S_ferredoxin-like_sf"/>
</dbReference>
<evidence type="ECO:0000256" key="4">
    <source>
        <dbReference type="ARBA" id="ARBA00022723"/>
    </source>
</evidence>
<reference evidence="10" key="1">
    <citation type="journal article" date="2014" name="Int. J. Syst. Evol. Microbiol.">
        <title>Complete genome sequence of Corynebacterium casei LMG S-19264T (=DSM 44701T), isolated from a smear-ripened cheese.</title>
        <authorList>
            <consortium name="US DOE Joint Genome Institute (JGI-PGF)"/>
            <person name="Walter F."/>
            <person name="Albersmeier A."/>
            <person name="Kalinowski J."/>
            <person name="Ruckert C."/>
        </authorList>
    </citation>
    <scope>NUCLEOTIDE SEQUENCE</scope>
    <source>
        <strain evidence="10">JCM 14265</strain>
    </source>
</reference>
<evidence type="ECO:0000259" key="9">
    <source>
        <dbReference type="PROSITE" id="PS51085"/>
    </source>
</evidence>
<dbReference type="PROSITE" id="PS51085">
    <property type="entry name" value="2FE2S_FER_2"/>
    <property type="match status" value="1"/>
</dbReference>
<dbReference type="NCBIfam" id="NF041393">
    <property type="entry name" value="Frdxn_Halo"/>
    <property type="match status" value="1"/>
</dbReference>
<dbReference type="InterPro" id="IPR006058">
    <property type="entry name" value="2Fe2S_fd_BS"/>
</dbReference>
<evidence type="ECO:0000256" key="1">
    <source>
        <dbReference type="ARBA" id="ARBA00007874"/>
    </source>
</evidence>
<dbReference type="InterPro" id="IPR053441">
    <property type="entry name" value="2Fe2S_Ferredoxin"/>
</dbReference>
<evidence type="ECO:0000313" key="10">
    <source>
        <dbReference type="EMBL" id="GAA0535642.1"/>
    </source>
</evidence>
<gene>
    <name evidence="10" type="ORF">GCM10008994_08370</name>
</gene>
<dbReference type="EMBL" id="BAAADQ010000002">
    <property type="protein sequence ID" value="GAA0535642.1"/>
    <property type="molecule type" value="Genomic_DNA"/>
</dbReference>
<keyword evidence="3" id="KW-0001">2Fe-2S</keyword>
<comment type="caution">
    <text evidence="10">The sequence shown here is derived from an EMBL/GenBank/DDBJ whole genome shotgun (WGS) entry which is preliminary data.</text>
</comment>
<dbReference type="InterPro" id="IPR001041">
    <property type="entry name" value="2Fe-2S_ferredoxin-type"/>
</dbReference>
<protein>
    <recommendedName>
        <fullName evidence="9">2Fe-2S ferredoxin-type domain-containing protein</fullName>
    </recommendedName>
</protein>
<reference evidence="10" key="2">
    <citation type="submission" date="2023-12" db="EMBL/GenBank/DDBJ databases">
        <authorList>
            <person name="Sun Q."/>
            <person name="Inoue M."/>
        </authorList>
    </citation>
    <scope>NUCLEOTIDE SEQUENCE</scope>
    <source>
        <strain evidence="10">JCM 14265</strain>
    </source>
</reference>
<feature type="domain" description="2Fe-2S ferredoxin-type" evidence="9">
    <location>
        <begin position="175"/>
        <end position="266"/>
    </location>
</feature>
<dbReference type="GO" id="GO:0046872">
    <property type="term" value="F:metal ion binding"/>
    <property type="evidence" value="ECO:0007669"/>
    <property type="project" value="UniProtKB-KW"/>
</dbReference>
<name>A0AAV3SP37_9EURY</name>
<sequence length="286" mass="30520">MRKPNCSGSLINNVQTGFMSMGQLEQVDADRLRAWLPEVRSAETTAALMIAVAYDRGIGTAELASWYGRSEEWIVETIEALDSPGFASTVARLEGVDIEAVADESNLAPATVRGWFDALDGEPVAEAADVVRRYAEGSVEPVRTGSPSTVYHLDRGALTERGWSIDDEDLFEKASEADLDLPEYGRFLVEPGESILEAAERGGRSWPYACRGGACSNCAVTVVEGDVAMPGQSVLSDEQIREANARLSCVGVPITDEVKLVTGVGDTDAFADLRLPSPADDAGASD</sequence>
<dbReference type="CDD" id="cd00207">
    <property type="entry name" value="fer2"/>
    <property type="match status" value="1"/>
</dbReference>
<evidence type="ECO:0000256" key="7">
    <source>
        <dbReference type="ARBA" id="ARBA00023014"/>
    </source>
</evidence>
<dbReference type="GO" id="GO:0051537">
    <property type="term" value="F:2 iron, 2 sulfur cluster binding"/>
    <property type="evidence" value="ECO:0007669"/>
    <property type="project" value="UniProtKB-KW"/>
</dbReference>
<dbReference type="Gene3D" id="3.10.20.30">
    <property type="match status" value="1"/>
</dbReference>
<evidence type="ECO:0000256" key="6">
    <source>
        <dbReference type="ARBA" id="ARBA00023004"/>
    </source>
</evidence>
<keyword evidence="4" id="KW-0479">Metal-binding</keyword>
<dbReference type="SUPFAM" id="SSF54292">
    <property type="entry name" value="2Fe-2S ferredoxin-like"/>
    <property type="match status" value="1"/>
</dbReference>
<evidence type="ECO:0000256" key="2">
    <source>
        <dbReference type="ARBA" id="ARBA00022448"/>
    </source>
</evidence>
<dbReference type="AlphaFoldDB" id="A0AAV3SP37"/>
<dbReference type="Pfam" id="PF00111">
    <property type="entry name" value="Fer2"/>
    <property type="match status" value="1"/>
</dbReference>
<dbReference type="Proteomes" id="UP001501425">
    <property type="component" value="Unassembled WGS sequence"/>
</dbReference>
<dbReference type="PANTHER" id="PTHR43112">
    <property type="entry name" value="FERREDOXIN"/>
    <property type="match status" value="1"/>
</dbReference>
<evidence type="ECO:0000313" key="11">
    <source>
        <dbReference type="Proteomes" id="UP001501425"/>
    </source>
</evidence>
<proteinExistence type="inferred from homology"/>